<dbReference type="NCBIfam" id="TIGR04183">
    <property type="entry name" value="Por_Secre_tail"/>
    <property type="match status" value="1"/>
</dbReference>
<name>A0ABW4I9A2_9SPHI</name>
<evidence type="ECO:0000256" key="1">
    <source>
        <dbReference type="SAM" id="SignalP"/>
    </source>
</evidence>
<dbReference type="SUPFAM" id="SSF101898">
    <property type="entry name" value="NHL repeat"/>
    <property type="match status" value="1"/>
</dbReference>
<organism evidence="3 4">
    <name type="scientific">Pseudopedobacter beijingensis</name>
    <dbReference type="NCBI Taxonomy" id="1207056"/>
    <lineage>
        <taxon>Bacteria</taxon>
        <taxon>Pseudomonadati</taxon>
        <taxon>Bacteroidota</taxon>
        <taxon>Sphingobacteriia</taxon>
        <taxon>Sphingobacteriales</taxon>
        <taxon>Sphingobacteriaceae</taxon>
        <taxon>Pseudopedobacter</taxon>
    </lineage>
</organism>
<dbReference type="EMBL" id="JBHUDG010000003">
    <property type="protein sequence ID" value="MFD1628778.1"/>
    <property type="molecule type" value="Genomic_DNA"/>
</dbReference>
<dbReference type="Proteomes" id="UP001597118">
    <property type="component" value="Unassembled WGS sequence"/>
</dbReference>
<feature type="domain" description="Secretion system C-terminal sorting" evidence="2">
    <location>
        <begin position="617"/>
        <end position="688"/>
    </location>
</feature>
<evidence type="ECO:0000259" key="2">
    <source>
        <dbReference type="Pfam" id="PF18962"/>
    </source>
</evidence>
<proteinExistence type="predicted"/>
<reference evidence="4" key="1">
    <citation type="journal article" date="2019" name="Int. J. Syst. Evol. Microbiol.">
        <title>The Global Catalogue of Microorganisms (GCM) 10K type strain sequencing project: providing services to taxonomists for standard genome sequencing and annotation.</title>
        <authorList>
            <consortium name="The Broad Institute Genomics Platform"/>
            <consortium name="The Broad Institute Genome Sequencing Center for Infectious Disease"/>
            <person name="Wu L."/>
            <person name="Ma J."/>
        </authorList>
    </citation>
    <scope>NUCLEOTIDE SEQUENCE [LARGE SCALE GENOMIC DNA]</scope>
    <source>
        <strain evidence="4">CCUG 53762</strain>
    </source>
</reference>
<dbReference type="Pfam" id="PF06739">
    <property type="entry name" value="SBBP"/>
    <property type="match status" value="2"/>
</dbReference>
<dbReference type="PANTHER" id="PTHR35580">
    <property type="entry name" value="CELL SURFACE GLYCOPROTEIN (S-LAYER PROTEIN)-LIKE PROTEIN"/>
    <property type="match status" value="1"/>
</dbReference>
<dbReference type="RefSeq" id="WP_379661164.1">
    <property type="nucleotide sequence ID" value="NZ_JBHUDG010000003.1"/>
</dbReference>
<sequence length="695" mass="75441">MKKLLRFRYPSLVCFFLFLFAEKLVAQEKETQWAQTLGSPAVEIVKGVAHDNDGNVYITGAIEGPITVTLADNTSTTVSSTGLKDIYVAKINSEGKYIWIKTYGCDEGNDIGNKIKIDSNGDLIVIGDFFSTVDFNESDTEGGGIVVSKGGTDAFILKLAASDGAFKWVKSVGGASIDNATGLSVDSANNIFIGGRFGGTVDFDPGLGIFNLTSKAGANSWNSFVLKLDTDGNFAWAKRIGGIDASTTCNITIYDMYTANNRIYLTGRYKFGVNFNPDDAPAQLENAVKESSFVLTLTDQGVYQWYRAITGPGVPSISAQGYGVVADNSGHVFAVGTYREFNIYPAISGESSLEEPGTNGDIYIIKFDNNGKVTWSKRIGAASEDVAEGVAIDTKGDIYVTGRFAGTNIDFGNGILSSAPGQFDAFIVKVKNDGITKWVHRIGGTSAELVGEDTAYIGKIDKGQAISVDKDYNIYTAGVFAGAAIFDLPVPATIKFRTLGGDDVFIHKLGQPDVLPVHLVYFNGKKESGKNSLSWQTLNENNNSHFILQRSTDGVMFSDVVTIEGHGNTSSVNNYFYTDYVNLNGVIYYRLAQVDFSGHITYSDIIPIRNKWNESIVYPNPFIETVTLKLEENNGNTSVRVMDTAGRNVYTVSKVTGNEIVLNLKSLPNGLYLVELKNGEQIQLYKVIKQANKNN</sequence>
<gene>
    <name evidence="3" type="ORF">ACFSAH_02755</name>
</gene>
<evidence type="ECO:0000313" key="4">
    <source>
        <dbReference type="Proteomes" id="UP001597118"/>
    </source>
</evidence>
<feature type="chain" id="PRO_5046833410" evidence="1">
    <location>
        <begin position="27"/>
        <end position="695"/>
    </location>
</feature>
<feature type="signal peptide" evidence="1">
    <location>
        <begin position="1"/>
        <end position="26"/>
    </location>
</feature>
<dbReference type="InterPro" id="IPR026444">
    <property type="entry name" value="Secre_tail"/>
</dbReference>
<keyword evidence="1" id="KW-0732">Signal</keyword>
<protein>
    <submittedName>
        <fullName evidence="3">SBBP repeat-containing protein</fullName>
    </submittedName>
</protein>
<keyword evidence="4" id="KW-1185">Reference proteome</keyword>
<dbReference type="InterPro" id="IPR010620">
    <property type="entry name" value="SBBP_repeat"/>
</dbReference>
<dbReference type="Pfam" id="PF18962">
    <property type="entry name" value="Por_Secre_tail"/>
    <property type="match status" value="1"/>
</dbReference>
<evidence type="ECO:0000313" key="3">
    <source>
        <dbReference type="EMBL" id="MFD1628778.1"/>
    </source>
</evidence>
<accession>A0ABW4I9A2</accession>
<comment type="caution">
    <text evidence="3">The sequence shown here is derived from an EMBL/GenBank/DDBJ whole genome shotgun (WGS) entry which is preliminary data.</text>
</comment>
<dbReference type="InterPro" id="IPR052918">
    <property type="entry name" value="Motility_Chemotaxis_Reg"/>
</dbReference>
<dbReference type="PANTHER" id="PTHR35580:SF1">
    <property type="entry name" value="PHYTASE-LIKE DOMAIN-CONTAINING PROTEIN"/>
    <property type="match status" value="1"/>
</dbReference>